<dbReference type="GO" id="GO:0050518">
    <property type="term" value="F:2-C-methyl-D-erythritol 4-phosphate cytidylyltransferase activity"/>
    <property type="evidence" value="ECO:0007669"/>
    <property type="project" value="UniProtKB-UniRule"/>
</dbReference>
<dbReference type="OrthoDB" id="9806837at2"/>
<dbReference type="STRING" id="980251.GCA_001642875_01763"/>
<organism evidence="4 5">
    <name type="scientific">Mariniblastus fucicola</name>
    <dbReference type="NCBI Taxonomy" id="980251"/>
    <lineage>
        <taxon>Bacteria</taxon>
        <taxon>Pseudomonadati</taxon>
        <taxon>Planctomycetota</taxon>
        <taxon>Planctomycetia</taxon>
        <taxon>Pirellulales</taxon>
        <taxon>Pirellulaceae</taxon>
        <taxon>Mariniblastus</taxon>
    </lineage>
</organism>
<dbReference type="UniPathway" id="UPA00056">
    <property type="reaction ID" value="UER00093"/>
</dbReference>
<comment type="pathway">
    <text evidence="3">Isoprenoid biosynthesis; isopentenyl diphosphate biosynthesis via DXP pathway; isopentenyl diphosphate from 1-deoxy-D-xylulose 5-phosphate: step 2/6.</text>
</comment>
<feature type="site" description="Positions MEP for the nucleophilic attack" evidence="3">
    <location>
        <position position="210"/>
    </location>
</feature>
<dbReference type="RefSeq" id="WP_075081682.1">
    <property type="nucleotide sequence ID" value="NZ_CP042912.1"/>
</dbReference>
<dbReference type="InterPro" id="IPR034683">
    <property type="entry name" value="IspD/TarI"/>
</dbReference>
<evidence type="ECO:0000313" key="4">
    <source>
        <dbReference type="EMBL" id="QEG21321.1"/>
    </source>
</evidence>
<evidence type="ECO:0000256" key="3">
    <source>
        <dbReference type="HAMAP-Rule" id="MF_00108"/>
    </source>
</evidence>
<keyword evidence="3" id="KW-0414">Isoprene biosynthesis</keyword>
<gene>
    <name evidence="3 4" type="primary">ispD</name>
    <name evidence="4" type="ORF">MFFC18_11770</name>
</gene>
<dbReference type="EMBL" id="CP042912">
    <property type="protein sequence ID" value="QEG21321.1"/>
    <property type="molecule type" value="Genomic_DNA"/>
</dbReference>
<protein>
    <recommendedName>
        <fullName evidence="3">2-C-methyl-D-erythritol 4-phosphate cytidylyltransferase</fullName>
        <ecNumber evidence="3">2.7.7.60</ecNumber>
    </recommendedName>
    <alternativeName>
        <fullName evidence="3">4-diphosphocytidyl-2C-methyl-D-erythritol synthase</fullName>
    </alternativeName>
    <alternativeName>
        <fullName evidence="3">MEP cytidylyltransferase</fullName>
        <shortName evidence="3">MCT</shortName>
    </alternativeName>
</protein>
<dbReference type="InterPro" id="IPR001228">
    <property type="entry name" value="IspD"/>
</dbReference>
<dbReference type="Gene3D" id="3.90.550.10">
    <property type="entry name" value="Spore Coat Polysaccharide Biosynthesis Protein SpsA, Chain A"/>
    <property type="match status" value="1"/>
</dbReference>
<dbReference type="KEGG" id="mff:MFFC18_11770"/>
<feature type="site" description="Transition state stabilizer" evidence="3">
    <location>
        <position position="16"/>
    </location>
</feature>
<evidence type="ECO:0000313" key="5">
    <source>
        <dbReference type="Proteomes" id="UP000322214"/>
    </source>
</evidence>
<dbReference type="InterPro" id="IPR050088">
    <property type="entry name" value="IspD/TarI_cytidylyltransf_bact"/>
</dbReference>
<dbReference type="HAMAP" id="MF_00108">
    <property type="entry name" value="IspD"/>
    <property type="match status" value="1"/>
</dbReference>
<dbReference type="AlphaFoldDB" id="A0A5B9PE68"/>
<evidence type="ECO:0000256" key="2">
    <source>
        <dbReference type="ARBA" id="ARBA00022695"/>
    </source>
</evidence>
<dbReference type="Proteomes" id="UP000322214">
    <property type="component" value="Chromosome"/>
</dbReference>
<dbReference type="EC" id="2.7.7.60" evidence="3"/>
<dbReference type="PANTHER" id="PTHR32125:SF4">
    <property type="entry name" value="2-C-METHYL-D-ERYTHRITOL 4-PHOSPHATE CYTIDYLYLTRANSFERASE, CHLOROPLASTIC"/>
    <property type="match status" value="1"/>
</dbReference>
<dbReference type="Pfam" id="PF01128">
    <property type="entry name" value="IspD"/>
    <property type="match status" value="1"/>
</dbReference>
<comment type="catalytic activity">
    <reaction evidence="3">
        <text>2-C-methyl-D-erythritol 4-phosphate + CTP + H(+) = 4-CDP-2-C-methyl-D-erythritol + diphosphate</text>
        <dbReference type="Rhea" id="RHEA:13429"/>
        <dbReference type="ChEBI" id="CHEBI:15378"/>
        <dbReference type="ChEBI" id="CHEBI:33019"/>
        <dbReference type="ChEBI" id="CHEBI:37563"/>
        <dbReference type="ChEBI" id="CHEBI:57823"/>
        <dbReference type="ChEBI" id="CHEBI:58262"/>
        <dbReference type="EC" id="2.7.7.60"/>
    </reaction>
</comment>
<dbReference type="GO" id="GO:0019288">
    <property type="term" value="P:isopentenyl diphosphate biosynthetic process, methylerythritol 4-phosphate pathway"/>
    <property type="evidence" value="ECO:0007669"/>
    <property type="project" value="UniProtKB-UniRule"/>
</dbReference>
<proteinExistence type="inferred from homology"/>
<dbReference type="CDD" id="cd02516">
    <property type="entry name" value="CDP-ME_synthetase"/>
    <property type="match status" value="1"/>
</dbReference>
<comment type="function">
    <text evidence="3">Catalyzes the formation of 4-diphosphocytidyl-2-C-methyl-D-erythritol from CTP and 2-C-methyl-D-erythritol 4-phosphate (MEP).</text>
</comment>
<sequence length="247" mass="26829">MSRFAVIVAAAGSGTRFQSGNQKKTYAVLAGKPLWLHSVERFAARDDVDQIVIVVSPEDEVWFAETYGDLLAALRVDIVAGGSERFESVENGLSRVRSEIDFVAVHDGARPCLSGALLERIFATAREHGNAVPAVAVSSTLKRSSDGVRVGETVDRSELFQSQTPQVFRQSDLEAAFQNRGELQPTDEAQLMEMLGHPVFLAEGCTLNRKVTSQQDMQFAEAAMSVLSTSDSKPVHFDGPIGDSTLR</sequence>
<dbReference type="FunFam" id="3.90.550.10:FF:000003">
    <property type="entry name" value="2-C-methyl-D-erythritol 4-phosphate cytidylyltransferase"/>
    <property type="match status" value="1"/>
</dbReference>
<comment type="similarity">
    <text evidence="3">Belongs to the IspD/TarI cytidylyltransferase family. IspD subfamily.</text>
</comment>
<reference evidence="4 5" key="1">
    <citation type="submission" date="2019-08" db="EMBL/GenBank/DDBJ databases">
        <title>Deep-cultivation of Planctomycetes and their phenomic and genomic characterization uncovers novel biology.</title>
        <authorList>
            <person name="Wiegand S."/>
            <person name="Jogler M."/>
            <person name="Boedeker C."/>
            <person name="Pinto D."/>
            <person name="Vollmers J."/>
            <person name="Rivas-Marin E."/>
            <person name="Kohn T."/>
            <person name="Peeters S.H."/>
            <person name="Heuer A."/>
            <person name="Rast P."/>
            <person name="Oberbeckmann S."/>
            <person name="Bunk B."/>
            <person name="Jeske O."/>
            <person name="Meyerdierks A."/>
            <person name="Storesund J.E."/>
            <person name="Kallscheuer N."/>
            <person name="Luecker S."/>
            <person name="Lage O.M."/>
            <person name="Pohl T."/>
            <person name="Merkel B.J."/>
            <person name="Hornburger P."/>
            <person name="Mueller R.-W."/>
            <person name="Bruemmer F."/>
            <person name="Labrenz M."/>
            <person name="Spormann A.M."/>
            <person name="Op den Camp H."/>
            <person name="Overmann J."/>
            <person name="Amann R."/>
            <person name="Jetten M.S.M."/>
            <person name="Mascher T."/>
            <person name="Medema M.H."/>
            <person name="Devos D.P."/>
            <person name="Kaster A.-K."/>
            <person name="Ovreas L."/>
            <person name="Rohde M."/>
            <person name="Galperin M.Y."/>
            <person name="Jogler C."/>
        </authorList>
    </citation>
    <scope>NUCLEOTIDE SEQUENCE [LARGE SCALE GENOMIC DNA]</scope>
    <source>
        <strain evidence="4 5">FC18</strain>
    </source>
</reference>
<dbReference type="NCBIfam" id="TIGR00453">
    <property type="entry name" value="ispD"/>
    <property type="match status" value="1"/>
</dbReference>
<keyword evidence="5" id="KW-1185">Reference proteome</keyword>
<keyword evidence="1 3" id="KW-0808">Transferase</keyword>
<feature type="site" description="Transition state stabilizer" evidence="3">
    <location>
        <position position="24"/>
    </location>
</feature>
<dbReference type="PANTHER" id="PTHR32125">
    <property type="entry name" value="2-C-METHYL-D-ERYTHRITOL 4-PHOSPHATE CYTIDYLYLTRANSFERASE, CHLOROPLASTIC"/>
    <property type="match status" value="1"/>
</dbReference>
<name>A0A5B9PE68_9BACT</name>
<dbReference type="SUPFAM" id="SSF53448">
    <property type="entry name" value="Nucleotide-diphospho-sugar transferases"/>
    <property type="match status" value="1"/>
</dbReference>
<evidence type="ECO:0000256" key="1">
    <source>
        <dbReference type="ARBA" id="ARBA00022679"/>
    </source>
</evidence>
<dbReference type="InterPro" id="IPR029044">
    <property type="entry name" value="Nucleotide-diphossugar_trans"/>
</dbReference>
<feature type="site" description="Positions MEP for the nucleophilic attack" evidence="3">
    <location>
        <position position="156"/>
    </location>
</feature>
<keyword evidence="2 3" id="KW-0548">Nucleotidyltransferase</keyword>
<accession>A0A5B9PE68</accession>